<protein>
    <submittedName>
        <fullName evidence="1">Uncharacterized protein YjbI with pentapeptide repeats</fullName>
    </submittedName>
</protein>
<sequence>MTTRPVPTTLSDLPYAEELRPFDRDQLHMDPHEVTHFDGERFAAINLTGARFIESAFTDTHWDGGVLRRCRFTEVWMHKVRMAGTDTAECTWLDSHIVASMFAGTASFNSEVQRVVFSSCKLSGVNFRATRMVDVVFQDCVLTDVDFGQASLTRVTFPGSSLRGLHLAKAALHEVDLRGATELDLASGFESLSGEVIGQAQLLAIAPALAANTGITVRDA</sequence>
<dbReference type="PANTHER" id="PTHR42999:SF2">
    <property type="match status" value="1"/>
</dbReference>
<dbReference type="EMBL" id="JADBDY010000001">
    <property type="protein sequence ID" value="MBE1458279.1"/>
    <property type="molecule type" value="Genomic_DNA"/>
</dbReference>
<dbReference type="Gene3D" id="2.160.20.80">
    <property type="entry name" value="E3 ubiquitin-protein ligase SopA"/>
    <property type="match status" value="1"/>
</dbReference>
<name>A0ABR9HGZ3_9ACTN</name>
<dbReference type="RefSeq" id="WP_229826154.1">
    <property type="nucleotide sequence ID" value="NZ_BMXJ01000003.1"/>
</dbReference>
<dbReference type="Pfam" id="PF13599">
    <property type="entry name" value="Pentapeptide_4"/>
    <property type="match status" value="1"/>
</dbReference>
<accession>A0ABR9HGZ3</accession>
<dbReference type="InterPro" id="IPR001646">
    <property type="entry name" value="5peptide_repeat"/>
</dbReference>
<proteinExistence type="predicted"/>
<evidence type="ECO:0000313" key="1">
    <source>
        <dbReference type="EMBL" id="MBE1458279.1"/>
    </source>
</evidence>
<dbReference type="SUPFAM" id="SSF141571">
    <property type="entry name" value="Pentapeptide repeat-like"/>
    <property type="match status" value="1"/>
</dbReference>
<organism evidence="1 2">
    <name type="scientific">Nocardiopsis terrae</name>
    <dbReference type="NCBI Taxonomy" id="372655"/>
    <lineage>
        <taxon>Bacteria</taxon>
        <taxon>Bacillati</taxon>
        <taxon>Actinomycetota</taxon>
        <taxon>Actinomycetes</taxon>
        <taxon>Streptosporangiales</taxon>
        <taxon>Nocardiopsidaceae</taxon>
        <taxon>Nocardiopsis</taxon>
    </lineage>
</organism>
<keyword evidence="2" id="KW-1185">Reference proteome</keyword>
<gene>
    <name evidence="1" type="ORF">H4W79_002493</name>
</gene>
<dbReference type="PANTHER" id="PTHR42999">
    <property type="entry name" value="ANTIBIOTIC RESISTANCE PROTEIN MCBG"/>
    <property type="match status" value="1"/>
</dbReference>
<dbReference type="InterPro" id="IPR052949">
    <property type="entry name" value="PA_immunity-related"/>
</dbReference>
<dbReference type="Proteomes" id="UP000598217">
    <property type="component" value="Unassembled WGS sequence"/>
</dbReference>
<evidence type="ECO:0000313" key="2">
    <source>
        <dbReference type="Proteomes" id="UP000598217"/>
    </source>
</evidence>
<reference evidence="1 2" key="1">
    <citation type="submission" date="2020-10" db="EMBL/GenBank/DDBJ databases">
        <title>Sequencing the genomes of 1000 actinobacteria strains.</title>
        <authorList>
            <person name="Klenk H.-P."/>
        </authorList>
    </citation>
    <scope>NUCLEOTIDE SEQUENCE [LARGE SCALE GENOMIC DNA]</scope>
    <source>
        <strain evidence="1 2">DSM 45157</strain>
    </source>
</reference>
<comment type="caution">
    <text evidence="1">The sequence shown here is derived from an EMBL/GenBank/DDBJ whole genome shotgun (WGS) entry which is preliminary data.</text>
</comment>